<keyword evidence="1" id="KW-0812">Transmembrane</keyword>
<proteinExistence type="predicted"/>
<gene>
    <name evidence="2" type="ORF">CYNAS_LOCUS1550</name>
</gene>
<organism evidence="2 3">
    <name type="scientific">Cylicocyclus nassatus</name>
    <name type="common">Nematode worm</name>
    <dbReference type="NCBI Taxonomy" id="53992"/>
    <lineage>
        <taxon>Eukaryota</taxon>
        <taxon>Metazoa</taxon>
        <taxon>Ecdysozoa</taxon>
        <taxon>Nematoda</taxon>
        <taxon>Chromadorea</taxon>
        <taxon>Rhabditida</taxon>
        <taxon>Rhabditina</taxon>
        <taxon>Rhabditomorpha</taxon>
        <taxon>Strongyloidea</taxon>
        <taxon>Strongylidae</taxon>
        <taxon>Cylicocyclus</taxon>
    </lineage>
</organism>
<feature type="transmembrane region" description="Helical" evidence="1">
    <location>
        <begin position="64"/>
        <end position="81"/>
    </location>
</feature>
<dbReference type="EMBL" id="CATQJL010000001">
    <property type="protein sequence ID" value="CAJ0589567.1"/>
    <property type="molecule type" value="Genomic_DNA"/>
</dbReference>
<evidence type="ECO:0000256" key="1">
    <source>
        <dbReference type="SAM" id="Phobius"/>
    </source>
</evidence>
<name>A0AA36GD24_CYLNA</name>
<dbReference type="AlphaFoldDB" id="A0AA36GD24"/>
<sequence>MIFINTRPLDEAINEDRRPSKAPSHQSVHPEPRKIHMNRIALCLLTFYILVSIIPVLLHYPLSLISLIVPCILFIYAVCTLRSESRSNQWPCCLVAIIGILIKIAAVVIYISIFPVKDTQEQVPPIPTRLQARADASMNQYRLIFYVVVLALEIFLLVVGGCLKWHLSALEGSDISVQKQVKRSSTAAASSQALIPGNPSARQSLA</sequence>
<comment type="caution">
    <text evidence="2">The sequence shown here is derived from an EMBL/GenBank/DDBJ whole genome shotgun (WGS) entry which is preliminary data.</text>
</comment>
<evidence type="ECO:0000313" key="3">
    <source>
        <dbReference type="Proteomes" id="UP001176961"/>
    </source>
</evidence>
<feature type="transmembrane region" description="Helical" evidence="1">
    <location>
        <begin position="93"/>
        <end position="113"/>
    </location>
</feature>
<reference evidence="2" key="1">
    <citation type="submission" date="2023-07" db="EMBL/GenBank/DDBJ databases">
        <authorList>
            <consortium name="CYATHOMIX"/>
        </authorList>
    </citation>
    <scope>NUCLEOTIDE SEQUENCE</scope>
    <source>
        <strain evidence="2">N/A</strain>
    </source>
</reference>
<keyword evidence="1" id="KW-0472">Membrane</keyword>
<accession>A0AA36GD24</accession>
<dbReference type="Proteomes" id="UP001176961">
    <property type="component" value="Unassembled WGS sequence"/>
</dbReference>
<keyword evidence="1" id="KW-1133">Transmembrane helix</keyword>
<evidence type="ECO:0000313" key="2">
    <source>
        <dbReference type="EMBL" id="CAJ0589567.1"/>
    </source>
</evidence>
<feature type="transmembrane region" description="Helical" evidence="1">
    <location>
        <begin position="143"/>
        <end position="163"/>
    </location>
</feature>
<keyword evidence="3" id="KW-1185">Reference proteome</keyword>
<protein>
    <submittedName>
        <fullName evidence="2">Uncharacterized protein</fullName>
    </submittedName>
</protein>
<feature type="transmembrane region" description="Helical" evidence="1">
    <location>
        <begin position="40"/>
        <end position="58"/>
    </location>
</feature>